<dbReference type="InterPro" id="IPR006235">
    <property type="entry name" value="OAc-hSer/O-AcSer_sulfhydrylase"/>
</dbReference>
<dbReference type="GO" id="GO:0003961">
    <property type="term" value="F:O-acetylhomoserine aminocarboxypropyltransferase activity"/>
    <property type="evidence" value="ECO:0007669"/>
    <property type="project" value="TreeGrafter"/>
</dbReference>
<evidence type="ECO:0000313" key="8">
    <source>
        <dbReference type="EMBL" id="HFH28332.1"/>
    </source>
</evidence>
<dbReference type="Pfam" id="PF01053">
    <property type="entry name" value="Cys_Met_Meta_PP"/>
    <property type="match status" value="1"/>
</dbReference>
<dbReference type="GO" id="GO:0019346">
    <property type="term" value="P:transsulfuration"/>
    <property type="evidence" value="ECO:0007669"/>
    <property type="project" value="InterPro"/>
</dbReference>
<protein>
    <submittedName>
        <fullName evidence="8">O-acetylhomoserine aminocarboxypropyltransferase/cysteine synthase</fullName>
    </submittedName>
</protein>
<dbReference type="PANTHER" id="PTHR43797">
    <property type="entry name" value="HOMOCYSTEINE/CYSTEINE SYNTHASE"/>
    <property type="match status" value="1"/>
</dbReference>
<evidence type="ECO:0000256" key="1">
    <source>
        <dbReference type="ARBA" id="ARBA00001933"/>
    </source>
</evidence>
<evidence type="ECO:0000256" key="7">
    <source>
        <dbReference type="SAM" id="MobiDB-lite"/>
    </source>
</evidence>
<dbReference type="PROSITE" id="PS00868">
    <property type="entry name" value="CYS_MET_METAB_PP"/>
    <property type="match status" value="1"/>
</dbReference>
<dbReference type="Gene3D" id="3.40.640.10">
    <property type="entry name" value="Type I PLP-dependent aspartate aminotransferase-like (Major domain)"/>
    <property type="match status" value="1"/>
</dbReference>
<dbReference type="AlphaFoldDB" id="A0A7C3E0P6"/>
<evidence type="ECO:0000256" key="5">
    <source>
        <dbReference type="PIRSR" id="PIRSR001434-2"/>
    </source>
</evidence>
<dbReference type="InterPro" id="IPR054542">
    <property type="entry name" value="Cys_met_metab_PP"/>
</dbReference>
<dbReference type="PIRSF" id="PIRSF001434">
    <property type="entry name" value="CGS"/>
    <property type="match status" value="1"/>
</dbReference>
<sequence>MARAQQTGPYFGTRAVHGGQKPDPTTLSRAPAVYRTSSFVFKNAEHAANLFALKEFGNIYSRLGNPTNDMLEAMVSELEGGAASVSVASGTAAIFNTVITIARAGDEIVSASNLYGGTFTMFDAILPDLGITTRWADIHDLSSFERAITEKTRLVYIETIGNPALDMADIRAIADIAHKHHLPLVVDGTFTTPYLLRTIEQGADIVINSLTKWMGGHGTAIGGIVTDGGTFDWSDPKFTLFTQPDKNYHGLRWAIDLPPELRKIAFALRFRTVPLRNLGACLSPDNAWLFIQGIETLHLRMPRHCENALEVGRFLQQHKEVAWVRYPGLPEDPSYPVASKYLSKGFGGMVVFGMKGGKAAGERFIDRLKLFSHLANVGDAKSLALHPASTSHSQLTEEQQRAGGLSPDLVRLSIGLEDIRDILADLDQALTG</sequence>
<feature type="region of interest" description="Disordered" evidence="7">
    <location>
        <begin position="1"/>
        <end position="28"/>
    </location>
</feature>
<dbReference type="GO" id="GO:0030170">
    <property type="term" value="F:pyridoxal phosphate binding"/>
    <property type="evidence" value="ECO:0007669"/>
    <property type="project" value="InterPro"/>
</dbReference>
<proteinExistence type="inferred from homology"/>
<keyword evidence="3 8" id="KW-0808">Transferase</keyword>
<dbReference type="GO" id="GO:0004124">
    <property type="term" value="F:cysteine synthase activity"/>
    <property type="evidence" value="ECO:0007669"/>
    <property type="project" value="TreeGrafter"/>
</dbReference>
<name>A0A7C3E0P6_9SPIR</name>
<comment type="similarity">
    <text evidence="2 6">Belongs to the trans-sulfuration enzymes family.</text>
</comment>
<feature type="modified residue" description="N6-(pyridoxal phosphate)lysine" evidence="5">
    <location>
        <position position="212"/>
    </location>
</feature>
<dbReference type="InterPro" id="IPR015421">
    <property type="entry name" value="PyrdxlP-dep_Trfase_major"/>
</dbReference>
<evidence type="ECO:0000256" key="6">
    <source>
        <dbReference type="RuleBase" id="RU362118"/>
    </source>
</evidence>
<dbReference type="CDD" id="cd00614">
    <property type="entry name" value="CGS_like"/>
    <property type="match status" value="1"/>
</dbReference>
<comment type="caution">
    <text evidence="8">The sequence shown here is derived from an EMBL/GenBank/DDBJ whole genome shotgun (WGS) entry which is preliminary data.</text>
</comment>
<evidence type="ECO:0000256" key="3">
    <source>
        <dbReference type="ARBA" id="ARBA00022679"/>
    </source>
</evidence>
<gene>
    <name evidence="8" type="ORF">ENS59_02310</name>
</gene>
<comment type="cofactor">
    <cofactor evidence="1 6">
        <name>pyridoxal 5'-phosphate</name>
        <dbReference type="ChEBI" id="CHEBI:597326"/>
    </cofactor>
</comment>
<dbReference type="InterPro" id="IPR015424">
    <property type="entry name" value="PyrdxlP-dep_Trfase"/>
</dbReference>
<accession>A0A7C3E0P6</accession>
<dbReference type="PANTHER" id="PTHR43797:SF2">
    <property type="entry name" value="HOMOCYSTEINE_CYSTEINE SYNTHASE"/>
    <property type="match status" value="1"/>
</dbReference>
<dbReference type="FunFam" id="3.40.640.10:FF:000035">
    <property type="entry name" value="O-succinylhomoserine sulfhydrylase"/>
    <property type="match status" value="1"/>
</dbReference>
<evidence type="ECO:0000256" key="2">
    <source>
        <dbReference type="ARBA" id="ARBA00009077"/>
    </source>
</evidence>
<dbReference type="NCBIfam" id="TIGR01326">
    <property type="entry name" value="OAH_OAS_sulfhy"/>
    <property type="match status" value="1"/>
</dbReference>
<evidence type="ECO:0000256" key="4">
    <source>
        <dbReference type="ARBA" id="ARBA00022898"/>
    </source>
</evidence>
<dbReference type="GO" id="GO:0005737">
    <property type="term" value="C:cytoplasm"/>
    <property type="evidence" value="ECO:0007669"/>
    <property type="project" value="TreeGrafter"/>
</dbReference>
<dbReference type="GO" id="GO:0006535">
    <property type="term" value="P:cysteine biosynthetic process from serine"/>
    <property type="evidence" value="ECO:0007669"/>
    <property type="project" value="TreeGrafter"/>
</dbReference>
<dbReference type="EMBL" id="DSVL01000068">
    <property type="protein sequence ID" value="HFH28332.1"/>
    <property type="molecule type" value="Genomic_DNA"/>
</dbReference>
<organism evidence="8">
    <name type="scientific">Gracilinema caldarium</name>
    <dbReference type="NCBI Taxonomy" id="215591"/>
    <lineage>
        <taxon>Bacteria</taxon>
        <taxon>Pseudomonadati</taxon>
        <taxon>Spirochaetota</taxon>
        <taxon>Spirochaetia</taxon>
        <taxon>Spirochaetales</taxon>
        <taxon>Breznakiellaceae</taxon>
        <taxon>Gracilinema</taxon>
    </lineage>
</organism>
<reference evidence="8" key="1">
    <citation type="journal article" date="2020" name="mSystems">
        <title>Genome- and Community-Level Interaction Insights into Carbon Utilization and Element Cycling Functions of Hydrothermarchaeota in Hydrothermal Sediment.</title>
        <authorList>
            <person name="Zhou Z."/>
            <person name="Liu Y."/>
            <person name="Xu W."/>
            <person name="Pan J."/>
            <person name="Luo Z.H."/>
            <person name="Li M."/>
        </authorList>
    </citation>
    <scope>NUCLEOTIDE SEQUENCE [LARGE SCALE GENOMIC DNA]</scope>
    <source>
        <strain evidence="8">SpSt-503</strain>
    </source>
</reference>
<dbReference type="InterPro" id="IPR015422">
    <property type="entry name" value="PyrdxlP-dep_Trfase_small"/>
</dbReference>
<dbReference type="SUPFAM" id="SSF53383">
    <property type="entry name" value="PLP-dependent transferases"/>
    <property type="match status" value="1"/>
</dbReference>
<dbReference type="InterPro" id="IPR000277">
    <property type="entry name" value="Cys/Met-Metab_PyrdxlP-dep_enz"/>
</dbReference>
<dbReference type="Gene3D" id="3.90.1150.10">
    <property type="entry name" value="Aspartate Aminotransferase, domain 1"/>
    <property type="match status" value="1"/>
</dbReference>
<keyword evidence="4 5" id="KW-0663">Pyridoxal phosphate</keyword>
<dbReference type="GO" id="GO:0071269">
    <property type="term" value="P:L-homocysteine biosynthetic process"/>
    <property type="evidence" value="ECO:0007669"/>
    <property type="project" value="TreeGrafter"/>
</dbReference>